<dbReference type="PANTHER" id="PTHR21310:SF15">
    <property type="entry name" value="AMINOGLYCOSIDE PHOSPHOTRANSFERASE DOMAIN-CONTAINING PROTEIN"/>
    <property type="match status" value="1"/>
</dbReference>
<reference evidence="2 3" key="1">
    <citation type="journal article" date="2023" name="IMA Fungus">
        <title>Comparative genomic study of the Penicillium genus elucidates a diverse pangenome and 15 lateral gene transfer events.</title>
        <authorList>
            <person name="Petersen C."/>
            <person name="Sorensen T."/>
            <person name="Nielsen M.R."/>
            <person name="Sondergaard T.E."/>
            <person name="Sorensen J.L."/>
            <person name="Fitzpatrick D.A."/>
            <person name="Frisvad J.C."/>
            <person name="Nielsen K.L."/>
        </authorList>
    </citation>
    <scope>NUCLEOTIDE SEQUENCE [LARGE SCALE GENOMIC DNA]</scope>
    <source>
        <strain evidence="2 3">IBT 35679</strain>
    </source>
</reference>
<evidence type="ECO:0000313" key="3">
    <source>
        <dbReference type="Proteomes" id="UP001220324"/>
    </source>
</evidence>
<dbReference type="Gene3D" id="3.90.1200.10">
    <property type="match status" value="1"/>
</dbReference>
<proteinExistence type="predicted"/>
<dbReference type="Proteomes" id="UP001220324">
    <property type="component" value="Unassembled WGS sequence"/>
</dbReference>
<dbReference type="InterPro" id="IPR051678">
    <property type="entry name" value="AGP_Transferase"/>
</dbReference>
<name>A0AAD6D4V1_9EURO</name>
<keyword evidence="3" id="KW-1185">Reference proteome</keyword>
<dbReference type="EMBL" id="JAQIZZ010000002">
    <property type="protein sequence ID" value="KAJ5553477.1"/>
    <property type="molecule type" value="Genomic_DNA"/>
</dbReference>
<feature type="domain" description="Aminoglycoside phosphotransferase" evidence="1">
    <location>
        <begin position="116"/>
        <end position="296"/>
    </location>
</feature>
<dbReference type="PANTHER" id="PTHR21310">
    <property type="entry name" value="AMINOGLYCOSIDE PHOSPHOTRANSFERASE-RELATED-RELATED"/>
    <property type="match status" value="1"/>
</dbReference>
<accession>A0AAD6D4V1</accession>
<sequence>MSNTNQEGYHDRLAQVKGILKRYDLQSAKITPLAYDESQSFPYNNFIYKLELANPIQRKTLNEQGFSRYFTSGDLSENISSFILRMSNPRAFGMNTNSFRLQNEVASMPLETSEDLSWMLMEYKKGIPLDEHFHSQPMQLKEGLISQISDLLAGLECCQLPQGITSHCGLSIDSYGHILSAQMTTVRGGPWTTYDAVWKARLLNELQEAGKSSIIDSWKPNGVSKRLDLFINDGVSNVLSSANVASQEVKLIHGDLTMNNILVDPSTNQLTALLDFDFSCITHPAHEFFLSLHDLGCNVGGLDDEDSTKGLLPEALYSGNFDSDGPEEGKDLWTYSKILNASMSKRGTRRPSDFPGIRELHHLAAIERLICPFQLSVPFMIEQMSEKKLAEARIEAETFLVAQLEYFGY</sequence>
<evidence type="ECO:0000259" key="1">
    <source>
        <dbReference type="Pfam" id="PF01636"/>
    </source>
</evidence>
<organism evidence="2 3">
    <name type="scientific">Penicillium frequentans</name>
    <dbReference type="NCBI Taxonomy" id="3151616"/>
    <lineage>
        <taxon>Eukaryota</taxon>
        <taxon>Fungi</taxon>
        <taxon>Dikarya</taxon>
        <taxon>Ascomycota</taxon>
        <taxon>Pezizomycotina</taxon>
        <taxon>Eurotiomycetes</taxon>
        <taxon>Eurotiomycetidae</taxon>
        <taxon>Eurotiales</taxon>
        <taxon>Aspergillaceae</taxon>
        <taxon>Penicillium</taxon>
    </lineage>
</organism>
<dbReference type="AlphaFoldDB" id="A0AAD6D4V1"/>
<evidence type="ECO:0000313" key="2">
    <source>
        <dbReference type="EMBL" id="KAJ5553477.1"/>
    </source>
</evidence>
<comment type="caution">
    <text evidence="2">The sequence shown here is derived from an EMBL/GenBank/DDBJ whole genome shotgun (WGS) entry which is preliminary data.</text>
</comment>
<protein>
    <recommendedName>
        <fullName evidence="1">Aminoglycoside phosphotransferase domain-containing protein</fullName>
    </recommendedName>
</protein>
<dbReference type="Pfam" id="PF01636">
    <property type="entry name" value="APH"/>
    <property type="match status" value="1"/>
</dbReference>
<dbReference type="InterPro" id="IPR011009">
    <property type="entry name" value="Kinase-like_dom_sf"/>
</dbReference>
<gene>
    <name evidence="2" type="ORF">N7494_002855</name>
</gene>
<dbReference type="InterPro" id="IPR002575">
    <property type="entry name" value="Aminoglycoside_PTrfase"/>
</dbReference>
<dbReference type="SUPFAM" id="SSF56112">
    <property type="entry name" value="Protein kinase-like (PK-like)"/>
    <property type="match status" value="1"/>
</dbReference>